<evidence type="ECO:0000256" key="1">
    <source>
        <dbReference type="SAM" id="MobiDB-lite"/>
    </source>
</evidence>
<organism evidence="3 4">
    <name type="scientific">Bradyrhizobium brasilense</name>
    <dbReference type="NCBI Taxonomy" id="1419277"/>
    <lineage>
        <taxon>Bacteria</taxon>
        <taxon>Pseudomonadati</taxon>
        <taxon>Pseudomonadota</taxon>
        <taxon>Alphaproteobacteria</taxon>
        <taxon>Hyphomicrobiales</taxon>
        <taxon>Nitrobacteraceae</taxon>
        <taxon>Bradyrhizobium</taxon>
    </lineage>
</organism>
<protein>
    <submittedName>
        <fullName evidence="3">Uncharacterized protein</fullName>
    </submittedName>
</protein>
<evidence type="ECO:0000313" key="4">
    <source>
        <dbReference type="Proteomes" id="UP000199245"/>
    </source>
</evidence>
<dbReference type="RefSeq" id="WP_092088920.1">
    <property type="nucleotide sequence ID" value="NZ_FMZW01000047.1"/>
</dbReference>
<name>A0A1G7J0G0_9BRAD</name>
<keyword evidence="2" id="KW-1133">Transmembrane helix</keyword>
<reference evidence="3 4" key="1">
    <citation type="submission" date="2016-10" db="EMBL/GenBank/DDBJ databases">
        <authorList>
            <person name="de Groot N.N."/>
        </authorList>
    </citation>
    <scope>NUCLEOTIDE SEQUENCE [LARGE SCALE GENOMIC DNA]</scope>
    <source>
        <strain evidence="3 4">R5</strain>
    </source>
</reference>
<feature type="region of interest" description="Disordered" evidence="1">
    <location>
        <begin position="62"/>
        <end position="81"/>
    </location>
</feature>
<proteinExistence type="predicted"/>
<dbReference type="Proteomes" id="UP000199245">
    <property type="component" value="Unassembled WGS sequence"/>
</dbReference>
<dbReference type="EMBL" id="FMZW01000047">
    <property type="protein sequence ID" value="SDF18353.1"/>
    <property type="molecule type" value="Genomic_DNA"/>
</dbReference>
<dbReference type="AlphaFoldDB" id="A0A1G7J0G0"/>
<accession>A0A1G7J0G0</accession>
<gene>
    <name evidence="3" type="ORF">SAMN05216337_10472</name>
</gene>
<evidence type="ECO:0000313" key="3">
    <source>
        <dbReference type="EMBL" id="SDF18353.1"/>
    </source>
</evidence>
<keyword evidence="2" id="KW-0472">Membrane</keyword>
<keyword evidence="2" id="KW-0812">Transmembrane</keyword>
<feature type="transmembrane region" description="Helical" evidence="2">
    <location>
        <begin position="12"/>
        <end position="34"/>
    </location>
</feature>
<sequence length="81" mass="8302">MPFFSSQSLPAATAASVLSIVIVAAIAFAVVGYVEWSSGVNLTHFMGRTAADASTPALPLKGRTGCEQGNKPLPALSLPLE</sequence>
<evidence type="ECO:0000256" key="2">
    <source>
        <dbReference type="SAM" id="Phobius"/>
    </source>
</evidence>